<comment type="subcellular location">
    <subcellularLocation>
        <location evidence="1">Membrane</location>
        <topology evidence="1">Multi-pass membrane protein</topology>
    </subcellularLocation>
</comment>
<dbReference type="RefSeq" id="WP_198617392.1">
    <property type="nucleotide sequence ID" value="NZ_JABANU010000006.1"/>
</dbReference>
<dbReference type="InterPro" id="IPR019109">
    <property type="entry name" value="MamF_MmsF"/>
</dbReference>
<evidence type="ECO:0000313" key="7">
    <source>
        <dbReference type="Proteomes" id="UP000751852"/>
    </source>
</evidence>
<proteinExistence type="predicted"/>
<sequence length="123" mass="14365">MSYHHPDGRNYDEVTQNVSENERLMALLIYVTSFFTALIAPLIIWLLNREESHFVDITGKNYLNFFISYFIWISISTALMIVLIGFITTPILAIMSFIFHIIGIIKAYNGEHYLPPLSIRFFR</sequence>
<dbReference type="EMBL" id="JABANU010000006">
    <property type="protein sequence ID" value="MBI5974601.1"/>
    <property type="molecule type" value="Genomic_DNA"/>
</dbReference>
<name>A0ABS0T9G0_9STAP</name>
<evidence type="ECO:0000256" key="5">
    <source>
        <dbReference type="SAM" id="Phobius"/>
    </source>
</evidence>
<accession>A0ABS0T9G0</accession>
<evidence type="ECO:0000256" key="3">
    <source>
        <dbReference type="ARBA" id="ARBA00022989"/>
    </source>
</evidence>
<evidence type="ECO:0000256" key="1">
    <source>
        <dbReference type="ARBA" id="ARBA00004141"/>
    </source>
</evidence>
<gene>
    <name evidence="6" type="ORF">HHH54_03180</name>
</gene>
<comment type="caution">
    <text evidence="6">The sequence shown here is derived from an EMBL/GenBank/DDBJ whole genome shotgun (WGS) entry which is preliminary data.</text>
</comment>
<organism evidence="6 7">
    <name type="scientific">Staphylococcus canis</name>
    <dbReference type="NCBI Taxonomy" id="2724942"/>
    <lineage>
        <taxon>Bacteria</taxon>
        <taxon>Bacillati</taxon>
        <taxon>Bacillota</taxon>
        <taxon>Bacilli</taxon>
        <taxon>Bacillales</taxon>
        <taxon>Staphylococcaceae</taxon>
        <taxon>Staphylococcus</taxon>
    </lineage>
</organism>
<evidence type="ECO:0000313" key="6">
    <source>
        <dbReference type="EMBL" id="MBI5974601.1"/>
    </source>
</evidence>
<keyword evidence="2 5" id="KW-0812">Transmembrane</keyword>
<keyword evidence="7" id="KW-1185">Reference proteome</keyword>
<dbReference type="Pfam" id="PF09685">
    <property type="entry name" value="MamF_MmsF"/>
    <property type="match status" value="1"/>
</dbReference>
<feature type="transmembrane region" description="Helical" evidence="5">
    <location>
        <begin position="66"/>
        <end position="99"/>
    </location>
</feature>
<keyword evidence="3 5" id="KW-1133">Transmembrane helix</keyword>
<evidence type="ECO:0000256" key="2">
    <source>
        <dbReference type="ARBA" id="ARBA00022692"/>
    </source>
</evidence>
<protein>
    <submittedName>
        <fullName evidence="6">DUF4870 domain-containing protein</fullName>
    </submittedName>
</protein>
<feature type="transmembrane region" description="Helical" evidence="5">
    <location>
        <begin position="24"/>
        <end position="46"/>
    </location>
</feature>
<keyword evidence="4 5" id="KW-0472">Membrane</keyword>
<evidence type="ECO:0000256" key="4">
    <source>
        <dbReference type="ARBA" id="ARBA00023136"/>
    </source>
</evidence>
<dbReference type="Proteomes" id="UP000751852">
    <property type="component" value="Unassembled WGS sequence"/>
</dbReference>
<reference evidence="6 7" key="1">
    <citation type="submission" date="2020-04" db="EMBL/GenBank/DDBJ databases">
        <title>Staphylococcus species from domestic dog.</title>
        <authorList>
            <person name="Paterson G.K."/>
        </authorList>
    </citation>
    <scope>NUCLEOTIDE SEQUENCE [LARGE SCALE GENOMIC DNA]</scope>
    <source>
        <strain evidence="6 7">H16/1A</strain>
    </source>
</reference>